<feature type="compositionally biased region" description="Polar residues" evidence="12">
    <location>
        <begin position="326"/>
        <end position="367"/>
    </location>
</feature>
<evidence type="ECO:0000256" key="8">
    <source>
        <dbReference type="ARBA" id="ARBA00023163"/>
    </source>
</evidence>
<dbReference type="OrthoDB" id="511529at2759"/>
<dbReference type="GO" id="GO:0000126">
    <property type="term" value="C:transcription factor TFIIIB complex"/>
    <property type="evidence" value="ECO:0007669"/>
    <property type="project" value="TreeGrafter"/>
</dbReference>
<evidence type="ECO:0000256" key="2">
    <source>
        <dbReference type="ARBA" id="ARBA00010857"/>
    </source>
</evidence>
<dbReference type="EMBL" id="GL996527">
    <property type="protein sequence ID" value="EGV62348.1"/>
    <property type="molecule type" value="Genomic_DNA"/>
</dbReference>
<evidence type="ECO:0000256" key="11">
    <source>
        <dbReference type="PROSITE-ProRule" id="PRU00469"/>
    </source>
</evidence>
<dbReference type="Pfam" id="PF00382">
    <property type="entry name" value="TFIIB"/>
    <property type="match status" value="2"/>
</dbReference>
<feature type="domain" description="TFIIB-type" evidence="13">
    <location>
        <begin position="4"/>
        <end position="37"/>
    </location>
</feature>
<evidence type="ECO:0000256" key="12">
    <source>
        <dbReference type="SAM" id="MobiDB-lite"/>
    </source>
</evidence>
<evidence type="ECO:0000256" key="1">
    <source>
        <dbReference type="ARBA" id="ARBA00004123"/>
    </source>
</evidence>
<dbReference type="Pfam" id="PF08271">
    <property type="entry name" value="Zn_Ribbon_TF"/>
    <property type="match status" value="1"/>
</dbReference>
<dbReference type="InterPro" id="IPR000812">
    <property type="entry name" value="TFIIB"/>
</dbReference>
<keyword evidence="15" id="KW-1185">Reference proteome</keyword>
<evidence type="ECO:0000259" key="13">
    <source>
        <dbReference type="PROSITE" id="PS51134"/>
    </source>
</evidence>
<feature type="region of interest" description="Disordered" evidence="12">
    <location>
        <begin position="286"/>
        <end position="380"/>
    </location>
</feature>
<dbReference type="eggNOG" id="KOG1598">
    <property type="taxonomic scope" value="Eukaryota"/>
</dbReference>
<gene>
    <name evidence="14" type="ORF">CANTEDRAFT_131704</name>
</gene>
<dbReference type="Gene3D" id="1.20.5.650">
    <property type="entry name" value="Single helix bin"/>
    <property type="match status" value="1"/>
</dbReference>
<sequence>MVLPANLCPRCGEPSLVSDITTNSGNLTCSSCGTVVHENPIVSEVSFGENASGGAVVQGTMVGSDQARVPISGRQNAMESRDQTMLTGRRNIKDLAASLNIPDYISDAAHGWFKLALNTNFVQGRRSQNVTAACLYIACRKEKTSHLLIDFSSRLQISVFSLGATFLKMVRTLNITKLPLVDPSLFISHFAERLNLDREKPNSTNQVISDAIKISFRMAKDSIVEGRRPAGVAGACVMMALRMNGFQKDPSEIVAIAHVSSDTLQARMDEFKRTSSGKLRIREFRDKSEQAEAAMPPSYTRNRERSKKDIAAAEGSLVEVSETDSRSATTHLETSADTQPQETDSQYVPQNTDSTVTNSQVTSLNTDSQDEDYMESRGEETISEIKVAKDAPSFVHEMASLGFNPELLQHDFERYKDIIEKGYSLDYPEPEPTSDSETADKEEEFDPNKPQGLVKYCKPSSYYLDLVSSSADLDDVELTEAEENWYLNSDEMAKAKEQLWLSMNKDYLLEQERKRLKAETDELTGNTSGKKKRRKTKADREKGIIDETLEALTGEPRTPADSVKQMMQRKTFSKKINYDALDNSGLFL</sequence>
<feature type="region of interest" description="Disordered" evidence="12">
    <location>
        <begin position="519"/>
        <end position="546"/>
    </location>
</feature>
<dbReference type="InterPro" id="IPR013763">
    <property type="entry name" value="Cyclin-like_dom"/>
</dbReference>
<keyword evidence="4 11" id="KW-0863">Zinc-finger</keyword>
<evidence type="ECO:0000256" key="9">
    <source>
        <dbReference type="ARBA" id="ARBA00023242"/>
    </source>
</evidence>
<evidence type="ECO:0000313" key="15">
    <source>
        <dbReference type="Proteomes" id="UP000000707"/>
    </source>
</evidence>
<dbReference type="AlphaFoldDB" id="G3B851"/>
<dbReference type="InterPro" id="IPR013137">
    <property type="entry name" value="Znf_TFIIB"/>
</dbReference>
<accession>G3B851</accession>
<evidence type="ECO:0000256" key="5">
    <source>
        <dbReference type="ARBA" id="ARBA00022833"/>
    </source>
</evidence>
<dbReference type="GO" id="GO:0070897">
    <property type="term" value="P:transcription preinitiation complex assembly"/>
    <property type="evidence" value="ECO:0007669"/>
    <property type="project" value="InterPro"/>
</dbReference>
<dbReference type="STRING" id="590646.G3B851"/>
<evidence type="ECO:0000256" key="6">
    <source>
        <dbReference type="ARBA" id="ARBA00023015"/>
    </source>
</evidence>
<reference evidence="14 15" key="1">
    <citation type="journal article" date="2011" name="Proc. Natl. Acad. Sci. U.S.A.">
        <title>Comparative genomics of xylose-fermenting fungi for enhanced biofuel production.</title>
        <authorList>
            <person name="Wohlbach D.J."/>
            <person name="Kuo A."/>
            <person name="Sato T.K."/>
            <person name="Potts K.M."/>
            <person name="Salamov A.A."/>
            <person name="LaButti K.M."/>
            <person name="Sun H."/>
            <person name="Clum A."/>
            <person name="Pangilinan J.L."/>
            <person name="Lindquist E.A."/>
            <person name="Lucas S."/>
            <person name="Lapidus A."/>
            <person name="Jin M."/>
            <person name="Gunawan C."/>
            <person name="Balan V."/>
            <person name="Dale B.E."/>
            <person name="Jeffries T.W."/>
            <person name="Zinkel R."/>
            <person name="Barry K.W."/>
            <person name="Grigoriev I.V."/>
            <person name="Gasch A.P."/>
        </authorList>
    </citation>
    <scope>NUCLEOTIDE SEQUENCE [LARGE SCALE GENOMIC DNA]</scope>
    <source>
        <strain evidence="15">ATCC 10573 / BCRC 21748 / CBS 615 / JCM 9827 / NBRC 10315 / NRRL Y-1498 / VKM Y-70</strain>
    </source>
</reference>
<dbReference type="PANTHER" id="PTHR11618">
    <property type="entry name" value="TRANSCRIPTION INITIATION FACTOR IIB-RELATED"/>
    <property type="match status" value="1"/>
</dbReference>
<feature type="compositionally biased region" description="Basic and acidic residues" evidence="12">
    <location>
        <begin position="301"/>
        <end position="311"/>
    </location>
</feature>
<comment type="similarity">
    <text evidence="2">Belongs to the TFIIB family.</text>
</comment>
<keyword evidence="8" id="KW-0804">Transcription</keyword>
<dbReference type="GO" id="GO:0017025">
    <property type="term" value="F:TBP-class protein binding"/>
    <property type="evidence" value="ECO:0007669"/>
    <property type="project" value="InterPro"/>
</dbReference>
<keyword evidence="6" id="KW-0805">Transcription regulation</keyword>
<protein>
    <recommendedName>
        <fullName evidence="10">B-related factor 1</fullName>
    </recommendedName>
</protein>
<dbReference type="InterPro" id="IPR013150">
    <property type="entry name" value="TFIIB_cyclin"/>
</dbReference>
<keyword evidence="7" id="KW-0010">Activator</keyword>
<dbReference type="GO" id="GO:0001006">
    <property type="term" value="F:RNA polymerase III type 3 promoter sequence-specific DNA binding"/>
    <property type="evidence" value="ECO:0007669"/>
    <property type="project" value="TreeGrafter"/>
</dbReference>
<keyword evidence="5" id="KW-0862">Zinc</keyword>
<keyword evidence="3" id="KW-0479">Metal-binding</keyword>
<name>G3B851_CANTC</name>
<dbReference type="SUPFAM" id="SSF57783">
    <property type="entry name" value="Zinc beta-ribbon"/>
    <property type="match status" value="1"/>
</dbReference>
<dbReference type="PRINTS" id="PR00685">
    <property type="entry name" value="TIFACTORIIB"/>
</dbReference>
<dbReference type="PROSITE" id="PS51134">
    <property type="entry name" value="ZF_TFIIB"/>
    <property type="match status" value="1"/>
</dbReference>
<dbReference type="HOGENOM" id="CLU_010293_3_3_1"/>
<dbReference type="GO" id="GO:0008270">
    <property type="term" value="F:zinc ion binding"/>
    <property type="evidence" value="ECO:0007669"/>
    <property type="project" value="UniProtKB-KW"/>
</dbReference>
<evidence type="ECO:0000256" key="7">
    <source>
        <dbReference type="ARBA" id="ARBA00023159"/>
    </source>
</evidence>
<evidence type="ECO:0000256" key="3">
    <source>
        <dbReference type="ARBA" id="ARBA00022723"/>
    </source>
</evidence>
<evidence type="ECO:0000256" key="4">
    <source>
        <dbReference type="ARBA" id="ARBA00022771"/>
    </source>
</evidence>
<dbReference type="Pfam" id="PF07741">
    <property type="entry name" value="BRF1"/>
    <property type="match status" value="1"/>
</dbReference>
<dbReference type="GO" id="GO:0005634">
    <property type="term" value="C:nucleus"/>
    <property type="evidence" value="ECO:0007669"/>
    <property type="project" value="UniProtKB-SubCell"/>
</dbReference>
<dbReference type="PANTHER" id="PTHR11618:SF4">
    <property type="entry name" value="TRANSCRIPTION FACTOR IIIB 90 KDA SUBUNIT"/>
    <property type="match status" value="1"/>
</dbReference>
<feature type="region of interest" description="Disordered" evidence="12">
    <location>
        <begin position="423"/>
        <end position="452"/>
    </location>
</feature>
<dbReference type="CDD" id="cd20554">
    <property type="entry name" value="CYCLIN_TFIIIB90_rpt2"/>
    <property type="match status" value="1"/>
</dbReference>
<comment type="subcellular location">
    <subcellularLocation>
        <location evidence="1">Nucleus</location>
    </subcellularLocation>
</comment>
<keyword evidence="9" id="KW-0539">Nucleus</keyword>
<dbReference type="GO" id="GO:0097550">
    <property type="term" value="C:transcription preinitiation complex"/>
    <property type="evidence" value="ECO:0007669"/>
    <property type="project" value="TreeGrafter"/>
</dbReference>
<dbReference type="Gene3D" id="2.20.25.10">
    <property type="match status" value="1"/>
</dbReference>
<dbReference type="SMART" id="SM00385">
    <property type="entry name" value="CYCLIN"/>
    <property type="match status" value="2"/>
</dbReference>
<dbReference type="SUPFAM" id="SSF47954">
    <property type="entry name" value="Cyclin-like"/>
    <property type="match status" value="2"/>
</dbReference>
<dbReference type="CDD" id="cd20553">
    <property type="entry name" value="CYCLIN_TFIIIB90_rpt1"/>
    <property type="match status" value="1"/>
</dbReference>
<evidence type="ECO:0000256" key="10">
    <source>
        <dbReference type="ARBA" id="ARBA00031009"/>
    </source>
</evidence>
<organism evidence="15">
    <name type="scientific">Candida tenuis (strain ATCC 10573 / BCRC 21748 / CBS 615 / JCM 9827 / NBRC 10315 / NRRL Y-1498 / VKM Y-70)</name>
    <name type="common">Yeast</name>
    <name type="synonym">Yamadazyma tenuis</name>
    <dbReference type="NCBI Taxonomy" id="590646"/>
    <lineage>
        <taxon>Eukaryota</taxon>
        <taxon>Fungi</taxon>
        <taxon>Dikarya</taxon>
        <taxon>Ascomycota</taxon>
        <taxon>Saccharomycotina</taxon>
        <taxon>Pichiomycetes</taxon>
        <taxon>Debaryomycetaceae</taxon>
        <taxon>Yamadazyma</taxon>
    </lineage>
</organism>
<dbReference type="InterPro" id="IPR011665">
    <property type="entry name" value="BRF1_TBP-bd_dom"/>
</dbReference>
<evidence type="ECO:0000313" key="14">
    <source>
        <dbReference type="EMBL" id="EGV62348.1"/>
    </source>
</evidence>
<dbReference type="FunFam" id="1.10.472.10:FF:000007">
    <property type="entry name" value="Transcription factor IIIB 90 kDa subunit"/>
    <property type="match status" value="1"/>
</dbReference>
<proteinExistence type="inferred from homology"/>
<dbReference type="GO" id="GO:0000995">
    <property type="term" value="F:RNA polymerase III general transcription initiation factor activity"/>
    <property type="evidence" value="ECO:0007669"/>
    <property type="project" value="TreeGrafter"/>
</dbReference>
<dbReference type="Gene3D" id="1.10.472.10">
    <property type="entry name" value="Cyclin-like"/>
    <property type="match status" value="2"/>
</dbReference>
<dbReference type="Proteomes" id="UP000000707">
    <property type="component" value="Unassembled WGS sequence"/>
</dbReference>
<dbReference type="InterPro" id="IPR036915">
    <property type="entry name" value="Cyclin-like_sf"/>
</dbReference>